<evidence type="ECO:0000313" key="2">
    <source>
        <dbReference type="EMBL" id="MCO8269120.1"/>
    </source>
</evidence>
<keyword evidence="3" id="KW-1185">Reference proteome</keyword>
<keyword evidence="1" id="KW-0812">Transmembrane</keyword>
<feature type="transmembrane region" description="Helical" evidence="1">
    <location>
        <begin position="7"/>
        <end position="24"/>
    </location>
</feature>
<evidence type="ECO:0000313" key="3">
    <source>
        <dbReference type="Proteomes" id="UP001523369"/>
    </source>
</evidence>
<proteinExistence type="predicted"/>
<feature type="transmembrane region" description="Helical" evidence="1">
    <location>
        <begin position="30"/>
        <end position="50"/>
    </location>
</feature>
<dbReference type="RefSeq" id="WP_253235261.1">
    <property type="nucleotide sequence ID" value="NZ_JAMYJR010000001.1"/>
</dbReference>
<dbReference type="EMBL" id="JAMYJR010000001">
    <property type="protein sequence ID" value="MCO8269120.1"/>
    <property type="molecule type" value="Genomic_DNA"/>
</dbReference>
<gene>
    <name evidence="2" type="ORF">M1L60_00790</name>
</gene>
<keyword evidence="1" id="KW-1133">Transmembrane helix</keyword>
<dbReference type="Proteomes" id="UP001523369">
    <property type="component" value="Unassembled WGS sequence"/>
</dbReference>
<accession>A0ABT1DE97</accession>
<evidence type="ECO:0000256" key="1">
    <source>
        <dbReference type="SAM" id="Phobius"/>
    </source>
</evidence>
<sequence length="56" mass="6036">MKLWNIPAWAWITGIVIGTTISLMMFDDLIIAAMFGVSIGTAFAIAFGATSSARRE</sequence>
<comment type="caution">
    <text evidence="2">The sequence shown here is derived from an EMBL/GenBank/DDBJ whole genome shotgun (WGS) entry which is preliminary data.</text>
</comment>
<protein>
    <submittedName>
        <fullName evidence="2">Uncharacterized protein</fullName>
    </submittedName>
</protein>
<keyword evidence="1" id="KW-0472">Membrane</keyword>
<organism evidence="2 3">
    <name type="scientific">Paractinoplanes aksuensis</name>
    <dbReference type="NCBI Taxonomy" id="2939490"/>
    <lineage>
        <taxon>Bacteria</taxon>
        <taxon>Bacillati</taxon>
        <taxon>Actinomycetota</taxon>
        <taxon>Actinomycetes</taxon>
        <taxon>Micromonosporales</taxon>
        <taxon>Micromonosporaceae</taxon>
        <taxon>Paractinoplanes</taxon>
    </lineage>
</organism>
<name>A0ABT1DE97_9ACTN</name>
<reference evidence="2 3" key="1">
    <citation type="submission" date="2022-06" db="EMBL/GenBank/DDBJ databases">
        <title>New Species of the Genus Actinoplanes, ActinopZanes ferrugineus.</title>
        <authorList>
            <person name="Ding P."/>
        </authorList>
    </citation>
    <scope>NUCLEOTIDE SEQUENCE [LARGE SCALE GENOMIC DNA]</scope>
    <source>
        <strain evidence="2 3">TRM88003</strain>
    </source>
</reference>